<feature type="compositionally biased region" description="Polar residues" evidence="1">
    <location>
        <begin position="938"/>
        <end position="960"/>
    </location>
</feature>
<feature type="region of interest" description="Disordered" evidence="1">
    <location>
        <begin position="142"/>
        <end position="228"/>
    </location>
</feature>
<dbReference type="OrthoDB" id="6124873at2759"/>
<dbReference type="EMBL" id="CAHIKZ030002386">
    <property type="protein sequence ID" value="CAE1286151.1"/>
    <property type="molecule type" value="Genomic_DNA"/>
</dbReference>
<feature type="compositionally biased region" description="Polar residues" evidence="1">
    <location>
        <begin position="284"/>
        <end position="296"/>
    </location>
</feature>
<feature type="region of interest" description="Disordered" evidence="1">
    <location>
        <begin position="769"/>
        <end position="810"/>
    </location>
</feature>
<reference evidence="2" key="1">
    <citation type="submission" date="2021-01" db="EMBL/GenBank/DDBJ databases">
        <authorList>
            <person name="Li R."/>
            <person name="Bekaert M."/>
        </authorList>
    </citation>
    <scope>NUCLEOTIDE SEQUENCE</scope>
    <source>
        <strain evidence="2">Farmed</strain>
    </source>
</reference>
<dbReference type="Proteomes" id="UP000597762">
    <property type="component" value="Unassembled WGS sequence"/>
</dbReference>
<evidence type="ECO:0000313" key="2">
    <source>
        <dbReference type="EMBL" id="CAE1286151.1"/>
    </source>
</evidence>
<sequence>MGQLTVLRTVPALFLSDDSSSSSEENIWGKADAKVCNREAEDDSHFYMEMVQGHGWIRRACAKGTMFDASTCRCSASEDGSSDSSCEDDDSESEEWDGHCLLKATSSQNNFLQFVEGHGWMTRHCPKGTAFNAGDCGCTVSVRSDESSSSEEDSWQYQSYGKSQSERSGYDDSSSSSSEEDSNHWGQQTYGKGLSVHEGDGDSSSEEDGSSWNTANYRKGAIPCTRKPTHDKSTYLQFIEGKGWTSQPCPEGTAYSADDCACSVTVAHGDTDVSSSSEEDIHSWGQQTYGKTSNTRSGYGDSSSSEEDGHPWSHHGKDIKIPAGYGESSSEQDGIFWNTVNYRKGAFPCTRKPTHDKSSYLQFIEGKGWTSQPCPEGTAYSANDCACSVNVAHGKSDDSSSSSSSSEEDSNLGYQQTYGKGHSVHTASYGKGAVPCTRKPTHDKSSYLQFIEGKGWTSQPCPEGTAYSANDCACSVNVAHGESDDSSSSSSEEDSNLGYQQTYGKGPSIHTASYGKGAVPCTRRPTHDKSSYLQFIEGKGWNTLPCPEGTAYNTDDCACSVTVTPEDSEDCSSSEEESQSWSKQSYGKSGSPKSGFGDSSIKVDGSSWNTASDTKGASPCTRKPTDDKISYLQFIEGKGWKRQPCPDGTAYSADDCACSVSVAHGSSDDSSSSSSSEEDSHSWSQKSFEKGPRFSAGYGDSSSVKGDSSWNTAGYIKGAAPCTRKPTHDKISYLQFIEGKGWKRQPCPDGTAYSADDCACSVSVAHGSSDDSSSSSEEDSHSWSQQSFEKGSRVSAGYGDSSSVKGSSSWNTASYHKQAVPCTRKATHDKSSYAQFIEGWGWITQPCPKGTAYNADDCACSVTVAHGESDDSSSSSSEEDQYYWSQQSYDKDSSTTSSFGDSGNGAYRNSWKAASFGNRHVSHSDRDSSNKKEDGNSWHHTTFNNGRASRFSHGSGSSYN</sequence>
<comment type="caution">
    <text evidence="2">The sequence shown here is derived from an EMBL/GenBank/DDBJ whole genome shotgun (WGS) entry which is preliminary data.</text>
</comment>
<feature type="region of interest" description="Disordered" evidence="1">
    <location>
        <begin position="917"/>
        <end position="960"/>
    </location>
</feature>
<feature type="region of interest" description="Disordered" evidence="1">
    <location>
        <begin position="395"/>
        <end position="418"/>
    </location>
</feature>
<feature type="compositionally biased region" description="Low complexity" evidence="1">
    <location>
        <begin position="872"/>
        <end position="901"/>
    </location>
</feature>
<feature type="region of interest" description="Disordered" evidence="1">
    <location>
        <begin position="565"/>
        <end position="624"/>
    </location>
</feature>
<proteinExistence type="predicted"/>
<keyword evidence="3" id="KW-1185">Reference proteome</keyword>
<dbReference type="AlphaFoldDB" id="A0A812D1J6"/>
<name>A0A812D1J6_ACAPH</name>
<feature type="compositionally biased region" description="Polar residues" evidence="1">
    <location>
        <begin position="606"/>
        <end position="615"/>
    </location>
</feature>
<feature type="region of interest" description="Disordered" evidence="1">
    <location>
        <begin position="665"/>
        <end position="705"/>
    </location>
</feature>
<feature type="region of interest" description="Disordered" evidence="1">
    <location>
        <begin position="866"/>
        <end position="901"/>
    </location>
</feature>
<organism evidence="2 3">
    <name type="scientific">Acanthosepion pharaonis</name>
    <name type="common">Pharaoh cuttlefish</name>
    <name type="synonym">Sepia pharaonis</name>
    <dbReference type="NCBI Taxonomy" id="158019"/>
    <lineage>
        <taxon>Eukaryota</taxon>
        <taxon>Metazoa</taxon>
        <taxon>Spiralia</taxon>
        <taxon>Lophotrochozoa</taxon>
        <taxon>Mollusca</taxon>
        <taxon>Cephalopoda</taxon>
        <taxon>Coleoidea</taxon>
        <taxon>Decapodiformes</taxon>
        <taxon>Sepiida</taxon>
        <taxon>Sepiina</taxon>
        <taxon>Sepiidae</taxon>
        <taxon>Acanthosepion</taxon>
    </lineage>
</organism>
<evidence type="ECO:0000313" key="3">
    <source>
        <dbReference type="Proteomes" id="UP000597762"/>
    </source>
</evidence>
<gene>
    <name evidence="2" type="ORF">SPHA_45823</name>
</gene>
<feature type="region of interest" description="Disordered" evidence="1">
    <location>
        <begin position="482"/>
        <end position="509"/>
    </location>
</feature>
<evidence type="ECO:0000256" key="1">
    <source>
        <dbReference type="SAM" id="MobiDB-lite"/>
    </source>
</evidence>
<feature type="compositionally biased region" description="Low complexity" evidence="1">
    <location>
        <begin position="665"/>
        <end position="675"/>
    </location>
</feature>
<accession>A0A812D1J6</accession>
<feature type="compositionally biased region" description="Basic and acidic residues" evidence="1">
    <location>
        <begin position="922"/>
        <end position="937"/>
    </location>
</feature>
<feature type="region of interest" description="Disordered" evidence="1">
    <location>
        <begin position="271"/>
        <end position="330"/>
    </location>
</feature>
<feature type="compositionally biased region" description="Basic and acidic residues" evidence="1">
    <location>
        <begin position="307"/>
        <end position="320"/>
    </location>
</feature>
<protein>
    <submittedName>
        <fullName evidence="2">Uncharacterized protein</fullName>
    </submittedName>
</protein>
<feature type="compositionally biased region" description="Acidic residues" evidence="1">
    <location>
        <begin position="566"/>
        <end position="578"/>
    </location>
</feature>